<dbReference type="InterPro" id="IPR050400">
    <property type="entry name" value="Bact_Cytoskel_RodZ"/>
</dbReference>
<feature type="domain" description="HTH cro/C1-type" evidence="2">
    <location>
        <begin position="8"/>
        <end position="68"/>
    </location>
</feature>
<dbReference type="Gene3D" id="1.10.260.40">
    <property type="entry name" value="lambda repressor-like DNA-binding domains"/>
    <property type="match status" value="1"/>
</dbReference>
<dbReference type="InterPro" id="IPR010982">
    <property type="entry name" value="Lambda_DNA-bd_dom_sf"/>
</dbReference>
<feature type="region of interest" description="Disordered" evidence="1">
    <location>
        <begin position="74"/>
        <end position="95"/>
    </location>
</feature>
<dbReference type="CDD" id="cd00093">
    <property type="entry name" value="HTH_XRE"/>
    <property type="match status" value="1"/>
</dbReference>
<reference evidence="3 4" key="1">
    <citation type="submission" date="2024-02" db="EMBL/GenBank/DDBJ databases">
        <title>Seven novel Bacillus-like species.</title>
        <authorList>
            <person name="Liu G."/>
        </authorList>
    </citation>
    <scope>NUCLEOTIDE SEQUENCE [LARGE SCALE GENOMIC DNA]</scope>
    <source>
        <strain evidence="3 4">FJAT-52054</strain>
    </source>
</reference>
<dbReference type="Proteomes" id="UP001377337">
    <property type="component" value="Chromosome"/>
</dbReference>
<evidence type="ECO:0000313" key="4">
    <source>
        <dbReference type="Proteomes" id="UP001377337"/>
    </source>
</evidence>
<dbReference type="Pfam" id="PF13413">
    <property type="entry name" value="HTH_25"/>
    <property type="match status" value="1"/>
</dbReference>
<gene>
    <name evidence="3" type="ORF">WCV65_10270</name>
</gene>
<feature type="compositionally biased region" description="Basic and acidic residues" evidence="1">
    <location>
        <begin position="149"/>
        <end position="176"/>
    </location>
</feature>
<name>A0ABZ2NMY0_9BACI</name>
<feature type="region of interest" description="Disordered" evidence="1">
    <location>
        <begin position="131"/>
        <end position="197"/>
    </location>
</feature>
<evidence type="ECO:0000313" key="3">
    <source>
        <dbReference type="EMBL" id="WXB98837.1"/>
    </source>
</evidence>
<evidence type="ECO:0000259" key="2">
    <source>
        <dbReference type="PROSITE" id="PS50943"/>
    </source>
</evidence>
<dbReference type="InterPro" id="IPR001387">
    <property type="entry name" value="Cro/C1-type_HTH"/>
</dbReference>
<sequence>MSELGNRLKQAREEKQLTLDDLQTMTKIQKRYLIGIEEGNYKIMPGQFYVRAFIKQYAEAVGLDPDQLFEDYKKDVPDSGQDELPGQLSRVQTQRELPESASKAIDLLPKLLIILLIVAAAVVIWMVNQNSSGSEEPAKPKSESISSEVKMDESLKNKDTDEKAEEKPAPEPEPAKVEPPAPKQAISGKETGSASSSYAVTGAEKLEIEISAKGSTWIGVKNSKGKSFFSGVLNSGKSQKIDASNENEVKIRIGNMPNTDIKVNGEPLKYVIDPSKKMTQSITITYTKAEKSSS</sequence>
<evidence type="ECO:0000256" key="1">
    <source>
        <dbReference type="SAM" id="MobiDB-lite"/>
    </source>
</evidence>
<dbReference type="InterPro" id="IPR025194">
    <property type="entry name" value="RodZ-like_C"/>
</dbReference>
<dbReference type="EMBL" id="CP147407">
    <property type="protein sequence ID" value="WXB98837.1"/>
    <property type="molecule type" value="Genomic_DNA"/>
</dbReference>
<dbReference type="PANTHER" id="PTHR34475">
    <property type="match status" value="1"/>
</dbReference>
<proteinExistence type="predicted"/>
<dbReference type="Pfam" id="PF13464">
    <property type="entry name" value="RodZ_C"/>
    <property type="match status" value="1"/>
</dbReference>
<keyword evidence="4" id="KW-1185">Reference proteome</keyword>
<dbReference type="SUPFAM" id="SSF47413">
    <property type="entry name" value="lambda repressor-like DNA-binding domains"/>
    <property type="match status" value="1"/>
</dbReference>
<organism evidence="3 4">
    <name type="scientific">Metabacillus sediminis</name>
    <dbReference type="NCBI Taxonomy" id="3117746"/>
    <lineage>
        <taxon>Bacteria</taxon>
        <taxon>Bacillati</taxon>
        <taxon>Bacillota</taxon>
        <taxon>Bacilli</taxon>
        <taxon>Bacillales</taxon>
        <taxon>Bacillaceae</taxon>
        <taxon>Metabacillus</taxon>
    </lineage>
</organism>
<dbReference type="RefSeq" id="WP_035411736.1">
    <property type="nucleotide sequence ID" value="NZ_CP147407.1"/>
</dbReference>
<protein>
    <submittedName>
        <fullName evidence="3">RodZ domain-containing protein</fullName>
    </submittedName>
</protein>
<dbReference type="PANTHER" id="PTHR34475:SF1">
    <property type="entry name" value="CYTOSKELETON PROTEIN RODZ"/>
    <property type="match status" value="1"/>
</dbReference>
<dbReference type="SMART" id="SM00530">
    <property type="entry name" value="HTH_XRE"/>
    <property type="match status" value="1"/>
</dbReference>
<accession>A0ABZ2NMY0</accession>
<dbReference type="PROSITE" id="PS50943">
    <property type="entry name" value="HTH_CROC1"/>
    <property type="match status" value="1"/>
</dbReference>